<gene>
    <name evidence="3" type="ORF">QFZ26_002838</name>
</gene>
<evidence type="ECO:0000259" key="1">
    <source>
        <dbReference type="Pfam" id="PF00723"/>
    </source>
</evidence>
<dbReference type="InterPro" id="IPR045582">
    <property type="entry name" value="Trehalase-like_N"/>
</dbReference>
<reference evidence="3 4" key="1">
    <citation type="submission" date="2023-07" db="EMBL/GenBank/DDBJ databases">
        <title>Comparative genomics of wheat-associated soil bacteria to identify genetic determinants of phenazine resistance.</title>
        <authorList>
            <person name="Mouncey N."/>
        </authorList>
    </citation>
    <scope>NUCLEOTIDE SEQUENCE [LARGE SCALE GENOMIC DNA]</scope>
    <source>
        <strain evidence="3 4">V3I3</strain>
    </source>
</reference>
<dbReference type="Pfam" id="PF00723">
    <property type="entry name" value="Glyco_hydro_15"/>
    <property type="match status" value="2"/>
</dbReference>
<evidence type="ECO:0000313" key="4">
    <source>
        <dbReference type="Proteomes" id="UP001239083"/>
    </source>
</evidence>
<dbReference type="PANTHER" id="PTHR31616:SF0">
    <property type="entry name" value="GLUCAN 1,4-ALPHA-GLUCOSIDASE"/>
    <property type="match status" value="1"/>
</dbReference>
<proteinExistence type="predicted"/>
<comment type="caution">
    <text evidence="3">The sequence shown here is derived from an EMBL/GenBank/DDBJ whole genome shotgun (WGS) entry which is preliminary data.</text>
</comment>
<dbReference type="PANTHER" id="PTHR31616">
    <property type="entry name" value="TREHALASE"/>
    <property type="match status" value="1"/>
</dbReference>
<dbReference type="InterPro" id="IPR012341">
    <property type="entry name" value="6hp_glycosidase-like_sf"/>
</dbReference>
<feature type="domain" description="GH15-like" evidence="1">
    <location>
        <begin position="218"/>
        <end position="530"/>
    </location>
</feature>
<dbReference type="Gene3D" id="1.50.10.10">
    <property type="match status" value="1"/>
</dbReference>
<sequence length="613" mass="67308">MASPIEGYAVIGDCRTAALVGGDGSIDWLCLPRFDAASVFGAMLGTPEQGHWILRPTDQEASATRRYAPDTFTLITRWSTGEGEVEVTDLMPRTDGRSDVIRRIRCIRGRVAMRHELRVRFDYAASLPWMRQVGTADAPELLAVAGPDALVVRGTALTAHGHSHVAETTISEGQTLDLQLSWFPAHLAAPEPLDVDDAIERTASWWRAWARGCALPGAHEDAVLRSLLVLRLLTHADTGGIVAAASTSLPEAAAGSRNWDYRYVWLRDAALTLEALMHHGFVREVEAWRRWLLRAIAGDPGDLQTMYGLAGERRLPEWEVPTLPGYEGATPVRVGNAASEQYQADVFGEVMIALDAARHVGLDDDDLSWSLQVALLSEAERNLDRPDSGIWEIRGAERRFTHSRAMLWAAFDRGICAVEFDGRRGPVERWRVVRDQLAAEIEATGFDRELGSYVQFSGSREVDAALLQLPQIGYLTHDDVRMVGTVARIERTLLRDGLLRRYRTEANVDGVPGDENAFLACSFWLVEHYAHVGRLDEADTLMERLLGFRSELGLLSEEVDARNGRHAGNTPQALSHLALVRAADAIAHAKGTAAAAARASAARSSRRALASPS</sequence>
<dbReference type="Proteomes" id="UP001239083">
    <property type="component" value="Unassembled WGS sequence"/>
</dbReference>
<dbReference type="EMBL" id="JAUSYY010000001">
    <property type="protein sequence ID" value="MDQ0895283.1"/>
    <property type="molecule type" value="Genomic_DNA"/>
</dbReference>
<dbReference type="InterPro" id="IPR011613">
    <property type="entry name" value="GH15-like"/>
</dbReference>
<keyword evidence="4" id="KW-1185">Reference proteome</keyword>
<evidence type="ECO:0000259" key="2">
    <source>
        <dbReference type="Pfam" id="PF19291"/>
    </source>
</evidence>
<dbReference type="InterPro" id="IPR008928">
    <property type="entry name" value="6-hairpin_glycosidase_sf"/>
</dbReference>
<accession>A0ABU0RB44</accession>
<feature type="domain" description="GH15-like" evidence="1">
    <location>
        <begin position="538"/>
        <end position="583"/>
    </location>
</feature>
<organism evidence="3 4">
    <name type="scientific">Agromyces ramosus</name>
    <dbReference type="NCBI Taxonomy" id="33879"/>
    <lineage>
        <taxon>Bacteria</taxon>
        <taxon>Bacillati</taxon>
        <taxon>Actinomycetota</taxon>
        <taxon>Actinomycetes</taxon>
        <taxon>Micrococcales</taxon>
        <taxon>Microbacteriaceae</taxon>
        <taxon>Agromyces</taxon>
    </lineage>
</organism>
<dbReference type="Pfam" id="PF19291">
    <property type="entry name" value="TREH_N"/>
    <property type="match status" value="1"/>
</dbReference>
<name>A0ABU0RB44_9MICO</name>
<protein>
    <submittedName>
        <fullName evidence="3">GH15 family glucan-1,4-alpha-glucosidase</fullName>
    </submittedName>
</protein>
<dbReference type="RefSeq" id="WP_307043226.1">
    <property type="nucleotide sequence ID" value="NZ_JAUSYY010000001.1"/>
</dbReference>
<feature type="domain" description="Trehalase-like N-terminal" evidence="2">
    <location>
        <begin position="2"/>
        <end position="155"/>
    </location>
</feature>
<evidence type="ECO:0000313" key="3">
    <source>
        <dbReference type="EMBL" id="MDQ0895283.1"/>
    </source>
</evidence>
<dbReference type="SUPFAM" id="SSF48208">
    <property type="entry name" value="Six-hairpin glycosidases"/>
    <property type="match status" value="1"/>
</dbReference>